<gene>
    <name evidence="3" type="ORF">FHS79_000018</name>
</gene>
<sequence>MSLIQFLNILLARRMIVFVTFVTAVLAAATVASLLPARYEAKARVLMDIVKPDPVTGVMISGRDPRFYIRSQVELIQDYRVATDVVEKLGWPNNPSVIAAWQNETGGIGDIRRWGAQRIIANTSAAPVSGSNIMEISYQAPTPEAARTIVTLLREAYIEGSLRFTTDTAGRNAEWYREQTDRALAALTSAERAKSRFEQEQGIVMTSNGEAETAKLASLQSALLAARSNQGTQQFAAAQQATISPVVDQLKIQLATLNDQMGQAAATLGTEHPSYKAMIARRELLNGQLSRETASARAAGAAQSNVSRQSIAQLESEYNAQRTKVLGMKDTLDRLGQLQREVEQRRTQYENAAAKGAELRLQSNLSEGALVILGDAIGDNSPAFPKWPQVIGLSAAFGLALGVVLALFIELMARRVRSPEDLRFAAGAPVMAVIADTKRSAWRDQGRRWLSRRGLAIGNLRPAE</sequence>
<comment type="caution">
    <text evidence="3">The sequence shown here is derived from an EMBL/GenBank/DDBJ whole genome shotgun (WGS) entry which is preliminary data.</text>
</comment>
<dbReference type="Proteomes" id="UP000538147">
    <property type="component" value="Unassembled WGS sequence"/>
</dbReference>
<feature type="transmembrane region" description="Helical" evidence="2">
    <location>
        <begin position="390"/>
        <end position="413"/>
    </location>
</feature>
<dbReference type="PANTHER" id="PTHR32309">
    <property type="entry name" value="TYROSINE-PROTEIN KINASE"/>
    <property type="match status" value="1"/>
</dbReference>
<keyword evidence="1" id="KW-0175">Coiled coil</keyword>
<accession>A0A841KZM9</accession>
<dbReference type="GO" id="GO:0004713">
    <property type="term" value="F:protein tyrosine kinase activity"/>
    <property type="evidence" value="ECO:0007669"/>
    <property type="project" value="TreeGrafter"/>
</dbReference>
<proteinExistence type="predicted"/>
<dbReference type="EMBL" id="JACIIV010000001">
    <property type="protein sequence ID" value="MBB6225867.1"/>
    <property type="molecule type" value="Genomic_DNA"/>
</dbReference>
<name>A0A841KZM9_9SPHN</name>
<dbReference type="RefSeq" id="WP_184193490.1">
    <property type="nucleotide sequence ID" value="NZ_JACIIV010000001.1"/>
</dbReference>
<protein>
    <submittedName>
        <fullName evidence="3">Uncharacterized protein involved in exopolysaccharide biosynthesis</fullName>
    </submittedName>
</protein>
<dbReference type="AlphaFoldDB" id="A0A841KZM9"/>
<keyword evidence="4" id="KW-1185">Reference proteome</keyword>
<evidence type="ECO:0000313" key="3">
    <source>
        <dbReference type="EMBL" id="MBB6225867.1"/>
    </source>
</evidence>
<reference evidence="3 4" key="1">
    <citation type="submission" date="2020-08" db="EMBL/GenBank/DDBJ databases">
        <title>Genomic Encyclopedia of Type Strains, Phase IV (KMG-IV): sequencing the most valuable type-strain genomes for metagenomic binning, comparative biology and taxonomic classification.</title>
        <authorList>
            <person name="Goeker M."/>
        </authorList>
    </citation>
    <scope>NUCLEOTIDE SEQUENCE [LARGE SCALE GENOMIC DNA]</scope>
    <source>
        <strain evidence="3 4">DSM 102189</strain>
    </source>
</reference>
<dbReference type="PANTHER" id="PTHR32309:SF13">
    <property type="entry name" value="FERRIC ENTEROBACTIN TRANSPORT PROTEIN FEPE"/>
    <property type="match status" value="1"/>
</dbReference>
<keyword evidence="2" id="KW-1133">Transmembrane helix</keyword>
<keyword evidence="2" id="KW-0472">Membrane</keyword>
<dbReference type="InterPro" id="IPR050445">
    <property type="entry name" value="Bact_polysacc_biosynth/exp"/>
</dbReference>
<organism evidence="3 4">
    <name type="scientific">Polymorphobacter multimanifer</name>
    <dbReference type="NCBI Taxonomy" id="1070431"/>
    <lineage>
        <taxon>Bacteria</taxon>
        <taxon>Pseudomonadati</taxon>
        <taxon>Pseudomonadota</taxon>
        <taxon>Alphaproteobacteria</taxon>
        <taxon>Sphingomonadales</taxon>
        <taxon>Sphingosinicellaceae</taxon>
        <taxon>Polymorphobacter</taxon>
    </lineage>
</organism>
<keyword evidence="2" id="KW-0812">Transmembrane</keyword>
<dbReference type="GO" id="GO:0005886">
    <property type="term" value="C:plasma membrane"/>
    <property type="evidence" value="ECO:0007669"/>
    <property type="project" value="TreeGrafter"/>
</dbReference>
<evidence type="ECO:0000256" key="1">
    <source>
        <dbReference type="SAM" id="Coils"/>
    </source>
</evidence>
<feature type="coiled-coil region" evidence="1">
    <location>
        <begin position="328"/>
        <end position="355"/>
    </location>
</feature>
<evidence type="ECO:0000313" key="4">
    <source>
        <dbReference type="Proteomes" id="UP000538147"/>
    </source>
</evidence>
<evidence type="ECO:0000256" key="2">
    <source>
        <dbReference type="SAM" id="Phobius"/>
    </source>
</evidence>